<dbReference type="InterPro" id="IPR001708">
    <property type="entry name" value="YidC/ALB3/OXA1/COX18"/>
</dbReference>
<dbReference type="GO" id="GO:0005886">
    <property type="term" value="C:plasma membrane"/>
    <property type="evidence" value="ECO:0007669"/>
    <property type="project" value="UniProtKB-SubCell"/>
</dbReference>
<evidence type="ECO:0000313" key="12">
    <source>
        <dbReference type="EMBL" id="ARN76329.1"/>
    </source>
</evidence>
<dbReference type="Pfam" id="PF02096">
    <property type="entry name" value="60KD_IMP"/>
    <property type="match status" value="1"/>
</dbReference>
<evidence type="ECO:0000256" key="10">
    <source>
        <dbReference type="SAM" id="Phobius"/>
    </source>
</evidence>
<feature type="domain" description="Membrane insertase YidC/Oxa/ALB C-terminal" evidence="11">
    <location>
        <begin position="166"/>
        <end position="366"/>
    </location>
</feature>
<evidence type="ECO:0000256" key="8">
    <source>
        <dbReference type="ARBA" id="ARBA00023186"/>
    </source>
</evidence>
<accession>A0A1X9NLR3</accession>
<name>A0A1X9NLR3_9GAMM</name>
<dbReference type="GO" id="GO:0051205">
    <property type="term" value="P:protein insertion into membrane"/>
    <property type="evidence" value="ECO:0007669"/>
    <property type="project" value="TreeGrafter"/>
</dbReference>
<keyword evidence="5" id="KW-0653">Protein transport</keyword>
<keyword evidence="4 9" id="KW-0812">Transmembrane</keyword>
<dbReference type="InterPro" id="IPR028055">
    <property type="entry name" value="YidC/Oxa/ALB_C"/>
</dbReference>
<comment type="similarity">
    <text evidence="9">Belongs to the OXA1/ALB3/YidC family.</text>
</comment>
<evidence type="ECO:0000256" key="2">
    <source>
        <dbReference type="ARBA" id="ARBA00022448"/>
    </source>
</evidence>
<dbReference type="GO" id="GO:0015031">
    <property type="term" value="P:protein transport"/>
    <property type="evidence" value="ECO:0007669"/>
    <property type="project" value="UniProtKB-KW"/>
</dbReference>
<feature type="transmembrane region" description="Helical" evidence="10">
    <location>
        <begin position="166"/>
        <end position="189"/>
    </location>
</feature>
<evidence type="ECO:0000313" key="13">
    <source>
        <dbReference type="Proteomes" id="UP000193450"/>
    </source>
</evidence>
<feature type="transmembrane region" description="Helical" evidence="10">
    <location>
        <begin position="294"/>
        <end position="317"/>
    </location>
</feature>
<keyword evidence="13" id="KW-1185">Reference proteome</keyword>
<reference evidence="12 13" key="1">
    <citation type="submission" date="2016-11" db="EMBL/GenBank/DDBJ databases">
        <title>Trade-off between light-utilization and light-protection in marine flavobacteria.</title>
        <authorList>
            <person name="Kumagai Y."/>
        </authorList>
    </citation>
    <scope>NUCLEOTIDE SEQUENCE [LARGE SCALE GENOMIC DNA]</scope>
    <source>
        <strain evidence="12 13">NBRC 107125</strain>
    </source>
</reference>
<evidence type="ECO:0000256" key="7">
    <source>
        <dbReference type="ARBA" id="ARBA00023136"/>
    </source>
</evidence>
<evidence type="ECO:0000256" key="9">
    <source>
        <dbReference type="RuleBase" id="RU003945"/>
    </source>
</evidence>
<dbReference type="Proteomes" id="UP000193450">
    <property type="component" value="Chromosome"/>
</dbReference>
<dbReference type="EMBL" id="CP019343">
    <property type="protein sequence ID" value="ARN76329.1"/>
    <property type="molecule type" value="Genomic_DNA"/>
</dbReference>
<evidence type="ECO:0000256" key="6">
    <source>
        <dbReference type="ARBA" id="ARBA00022989"/>
    </source>
</evidence>
<keyword evidence="3" id="KW-1003">Cell membrane</keyword>
<dbReference type="InterPro" id="IPR047196">
    <property type="entry name" value="YidC_ALB_C"/>
</dbReference>
<keyword evidence="6 10" id="KW-1133">Transmembrane helix</keyword>
<evidence type="ECO:0000256" key="1">
    <source>
        <dbReference type="ARBA" id="ARBA00004651"/>
    </source>
</evidence>
<gene>
    <name evidence="12" type="ORF">BST96_06915</name>
</gene>
<organism evidence="12 13">
    <name type="scientific">Oceanicoccus sagamiensis</name>
    <dbReference type="NCBI Taxonomy" id="716816"/>
    <lineage>
        <taxon>Bacteria</taxon>
        <taxon>Pseudomonadati</taxon>
        <taxon>Pseudomonadota</taxon>
        <taxon>Gammaproteobacteria</taxon>
        <taxon>Cellvibrionales</taxon>
        <taxon>Spongiibacteraceae</taxon>
        <taxon>Oceanicoccus</taxon>
    </lineage>
</organism>
<dbReference type="PANTHER" id="PTHR12428">
    <property type="entry name" value="OXA1"/>
    <property type="match status" value="1"/>
</dbReference>
<dbReference type="CDD" id="cd20070">
    <property type="entry name" value="5TM_YidC_Alb3"/>
    <property type="match status" value="1"/>
</dbReference>
<keyword evidence="2" id="KW-0813">Transport</keyword>
<feature type="transmembrane region" description="Helical" evidence="10">
    <location>
        <begin position="234"/>
        <end position="257"/>
    </location>
</feature>
<keyword evidence="7 10" id="KW-0472">Membrane</keyword>
<dbReference type="NCBIfam" id="TIGR03592">
    <property type="entry name" value="yidC_oxa1_cterm"/>
    <property type="match status" value="1"/>
</dbReference>
<dbReference type="PANTHER" id="PTHR12428:SF65">
    <property type="entry name" value="CYTOCHROME C OXIDASE ASSEMBLY PROTEIN COX18, MITOCHONDRIAL"/>
    <property type="match status" value="1"/>
</dbReference>
<feature type="transmembrane region" description="Helical" evidence="10">
    <location>
        <begin position="329"/>
        <end position="351"/>
    </location>
</feature>
<protein>
    <recommendedName>
        <fullName evidence="11">Membrane insertase YidC/Oxa/ALB C-terminal domain-containing protein</fullName>
    </recommendedName>
</protein>
<evidence type="ECO:0000259" key="11">
    <source>
        <dbReference type="Pfam" id="PF02096"/>
    </source>
</evidence>
<proteinExistence type="inferred from homology"/>
<dbReference type="GO" id="GO:0032977">
    <property type="term" value="F:membrane insertase activity"/>
    <property type="evidence" value="ECO:0007669"/>
    <property type="project" value="InterPro"/>
</dbReference>
<comment type="subcellular location">
    <subcellularLocation>
        <location evidence="1">Cell membrane</location>
        <topology evidence="1">Multi-pass membrane protein</topology>
    </subcellularLocation>
    <subcellularLocation>
        <location evidence="9">Membrane</location>
        <topology evidence="9">Multi-pass membrane protein</topology>
    </subcellularLocation>
</comment>
<evidence type="ECO:0000256" key="4">
    <source>
        <dbReference type="ARBA" id="ARBA00022692"/>
    </source>
</evidence>
<dbReference type="STRING" id="716816.BST96_06915"/>
<dbReference type="KEGG" id="osg:BST96_06915"/>
<evidence type="ECO:0000256" key="3">
    <source>
        <dbReference type="ARBA" id="ARBA00022475"/>
    </source>
</evidence>
<dbReference type="AlphaFoldDB" id="A0A1X9NLR3"/>
<evidence type="ECO:0000256" key="5">
    <source>
        <dbReference type="ARBA" id="ARBA00022927"/>
    </source>
</evidence>
<sequence length="367" mass="40972">MMLIFCSLPAIAQGADSNSRPIERAITAADFEAIREPRIFYGLASYYNNIDYYLTDAQHVEKLPLDQELSLPANHWFVAIGRFNALAVRGEGVVVTPSQSQPVMDLSTGVKSDSVLVKALPRQELEQLSPELGQLRYVHLWSVFSVLAKTAEAALVFIQKNMVDSWGLAILVFAVLMKILLLPVAILTVKAQRKVSHIQAQLAPKLAEIKANYDGEEAHNRLMEAHKSLNVTPFYALTPMMATLVQIPILIAVFNALGEMPQFVGEPFLWISDLAYPDSVGTLPLLIPMLGDSISLLPVLMTAVTVLATILFQDRLATEQEVKRQKRNLYLMGIAFFILFYPFPAAMVLYWTSVNILQIFQQRVIKI</sequence>
<keyword evidence="8" id="KW-0143">Chaperone</keyword>